<dbReference type="PROSITE" id="PS51918">
    <property type="entry name" value="RADICAL_SAM"/>
    <property type="match status" value="1"/>
</dbReference>
<comment type="catalytic activity">
    <reaction evidence="14">
        <text>adenosine(2503) in 23S rRNA + 2 reduced [2Fe-2S]-[ferredoxin] + 2 S-adenosyl-L-methionine = 2-methyladenosine(2503) in 23S rRNA + 5'-deoxyadenosine + L-methionine + 2 oxidized [2Fe-2S]-[ferredoxin] + S-adenosyl-L-homocysteine</text>
        <dbReference type="Rhea" id="RHEA:42916"/>
        <dbReference type="Rhea" id="RHEA-COMP:10000"/>
        <dbReference type="Rhea" id="RHEA-COMP:10001"/>
        <dbReference type="Rhea" id="RHEA-COMP:10152"/>
        <dbReference type="Rhea" id="RHEA-COMP:10282"/>
        <dbReference type="ChEBI" id="CHEBI:17319"/>
        <dbReference type="ChEBI" id="CHEBI:33737"/>
        <dbReference type="ChEBI" id="CHEBI:33738"/>
        <dbReference type="ChEBI" id="CHEBI:57844"/>
        <dbReference type="ChEBI" id="CHEBI:57856"/>
        <dbReference type="ChEBI" id="CHEBI:59789"/>
        <dbReference type="ChEBI" id="CHEBI:74411"/>
        <dbReference type="ChEBI" id="CHEBI:74497"/>
        <dbReference type="EC" id="2.1.1.192"/>
    </reaction>
</comment>
<evidence type="ECO:0000256" key="6">
    <source>
        <dbReference type="ARBA" id="ARBA00022603"/>
    </source>
</evidence>
<feature type="binding site" evidence="14">
    <location>
        <position position="126"/>
    </location>
    <ligand>
        <name>[4Fe-4S] cluster</name>
        <dbReference type="ChEBI" id="CHEBI:49883"/>
        <note>4Fe-4S-S-AdoMet</note>
    </ligand>
</feature>
<feature type="domain" description="Radical SAM core" evidence="15">
    <location>
        <begin position="105"/>
        <end position="346"/>
    </location>
</feature>
<dbReference type="Gene3D" id="3.20.20.70">
    <property type="entry name" value="Aldolase class I"/>
    <property type="match status" value="1"/>
</dbReference>
<dbReference type="HAMAP" id="MF_01849">
    <property type="entry name" value="RNA_methyltr_RlmN"/>
    <property type="match status" value="1"/>
</dbReference>
<evidence type="ECO:0000313" key="17">
    <source>
        <dbReference type="Proteomes" id="UP000006811"/>
    </source>
</evidence>
<keyword evidence="6 14" id="KW-0489">Methyltransferase</keyword>
<comment type="caution">
    <text evidence="14">Lacks conserved residue(s) required for the propagation of feature annotation.</text>
</comment>
<dbReference type="GO" id="GO:0000049">
    <property type="term" value="F:tRNA binding"/>
    <property type="evidence" value="ECO:0007669"/>
    <property type="project" value="UniProtKB-UniRule"/>
</dbReference>
<keyword evidence="16" id="KW-0670">Pyruvate</keyword>
<evidence type="ECO:0000256" key="1">
    <source>
        <dbReference type="ARBA" id="ARBA00004496"/>
    </source>
</evidence>
<keyword evidence="10 14" id="KW-0479">Metal-binding</keyword>
<keyword evidence="12 14" id="KW-0411">Iron-sulfur</keyword>
<feature type="active site" description="S-methylcysteine intermediate" evidence="14">
    <location>
        <position position="351"/>
    </location>
</feature>
<dbReference type="Gene3D" id="1.10.150.530">
    <property type="match status" value="1"/>
</dbReference>
<feature type="binding site" evidence="14">
    <location>
        <position position="308"/>
    </location>
    <ligand>
        <name>S-adenosyl-L-methionine</name>
        <dbReference type="ChEBI" id="CHEBI:59789"/>
    </ligand>
</feature>
<protein>
    <recommendedName>
        <fullName evidence="14">Dual-specificity RNA methyltransferase RlmN</fullName>
        <ecNumber evidence="14">2.1.1.192</ecNumber>
    </recommendedName>
    <alternativeName>
        <fullName evidence="14">23S rRNA (adenine(2503)-C(2))-methyltransferase</fullName>
    </alternativeName>
    <alternativeName>
        <fullName evidence="14">23S rRNA m2A2503 methyltransferase</fullName>
    </alternativeName>
    <alternativeName>
        <fullName evidence="14">Ribosomal RNA large subunit methyltransferase N</fullName>
    </alternativeName>
    <alternativeName>
        <fullName evidence="14">tRNA (adenine(37)-C(2))-methyltransferase</fullName>
    </alternativeName>
    <alternativeName>
        <fullName evidence="14">tRNA m2A37 methyltransferase</fullName>
    </alternativeName>
</protein>
<comment type="miscellaneous">
    <text evidence="14">Reaction proceeds by a ping-pong mechanism involving intermediate methylation of a conserved cysteine residue.</text>
</comment>
<evidence type="ECO:0000256" key="9">
    <source>
        <dbReference type="ARBA" id="ARBA00022694"/>
    </source>
</evidence>
<dbReference type="InterPro" id="IPR040072">
    <property type="entry name" value="Methyltransferase_A"/>
</dbReference>
<evidence type="ECO:0000256" key="7">
    <source>
        <dbReference type="ARBA" id="ARBA00022679"/>
    </source>
</evidence>
<keyword evidence="9 14" id="KW-0819">tRNA processing</keyword>
<reference evidence="16 17" key="1">
    <citation type="journal article" date="2011" name="Appl. Environ. Microbiol.">
        <title>The genome of Buchnera aphidicola from the aphid Cinara tujafilina provides new clues about the evolutionary history of metabolic losses in bacterial endosymbionts.</title>
        <authorList>
            <person name="Lamelas A."/>
            <person name="Gosalbes M.J."/>
            <person name="Moya A."/>
            <person name="Latorre A."/>
        </authorList>
    </citation>
    <scope>NUCLEOTIDE SEQUENCE [LARGE SCALE GENOMIC DNA]</scope>
    <source>
        <strain evidence="17">Cinara tujafilina</strain>
    </source>
</reference>
<dbReference type="GO" id="GO:0005737">
    <property type="term" value="C:cytoplasm"/>
    <property type="evidence" value="ECO:0007669"/>
    <property type="project" value="UniProtKB-SubCell"/>
</dbReference>
<comment type="cofactor">
    <cofactor evidence="14">
        <name>[4Fe-4S] cluster</name>
        <dbReference type="ChEBI" id="CHEBI:49883"/>
    </cofactor>
    <text evidence="14">Binds 1 [4Fe-4S] cluster. The cluster is coordinated with 3 cysteines and an exchangeable S-adenosyl-L-methionine.</text>
</comment>
<feature type="binding site" evidence="14">
    <location>
        <position position="119"/>
    </location>
    <ligand>
        <name>[4Fe-4S] cluster</name>
        <dbReference type="ChEBI" id="CHEBI:49883"/>
        <note>4Fe-4S-S-AdoMet</note>
    </ligand>
</feature>
<feature type="binding site" evidence="14">
    <location>
        <position position="123"/>
    </location>
    <ligand>
        <name>[4Fe-4S] cluster</name>
        <dbReference type="ChEBI" id="CHEBI:49883"/>
        <note>4Fe-4S-S-AdoMet</note>
    </ligand>
</feature>
<evidence type="ECO:0000313" key="16">
    <source>
        <dbReference type="EMBL" id="AEH39772.1"/>
    </source>
</evidence>
<evidence type="ECO:0000256" key="11">
    <source>
        <dbReference type="ARBA" id="ARBA00023004"/>
    </source>
</evidence>
<keyword evidence="8 14" id="KW-0949">S-adenosyl-L-methionine</keyword>
<feature type="binding site" evidence="14">
    <location>
        <position position="207"/>
    </location>
    <ligand>
        <name>S-adenosyl-L-methionine</name>
        <dbReference type="ChEBI" id="CHEBI:59789"/>
    </ligand>
</feature>
<dbReference type="GO" id="GO:0016829">
    <property type="term" value="F:lyase activity"/>
    <property type="evidence" value="ECO:0007669"/>
    <property type="project" value="UniProtKB-KW"/>
</dbReference>
<dbReference type="GO" id="GO:0070475">
    <property type="term" value="P:rRNA base methylation"/>
    <property type="evidence" value="ECO:0007669"/>
    <property type="project" value="UniProtKB-UniRule"/>
</dbReference>
<evidence type="ECO:0000256" key="5">
    <source>
        <dbReference type="ARBA" id="ARBA00022552"/>
    </source>
</evidence>
<dbReference type="GO" id="GO:0070040">
    <property type="term" value="F:rRNA (adenine(2503)-C2-)-methyltransferase activity"/>
    <property type="evidence" value="ECO:0007669"/>
    <property type="project" value="UniProtKB-UniRule"/>
</dbReference>
<dbReference type="NCBIfam" id="TIGR00048">
    <property type="entry name" value="rRNA_mod_RlmN"/>
    <property type="match status" value="1"/>
</dbReference>
<dbReference type="PIRSF" id="PIRSF006004">
    <property type="entry name" value="CHP00048"/>
    <property type="match status" value="1"/>
</dbReference>
<keyword evidence="17" id="KW-1185">Reference proteome</keyword>
<dbReference type="OrthoDB" id="9793973at2"/>
<dbReference type="EC" id="2.1.1.192" evidence="14"/>
<evidence type="ECO:0000256" key="2">
    <source>
        <dbReference type="ARBA" id="ARBA00007544"/>
    </source>
</evidence>
<dbReference type="GO" id="GO:0030488">
    <property type="term" value="P:tRNA methylation"/>
    <property type="evidence" value="ECO:0007669"/>
    <property type="project" value="UniProtKB-UniRule"/>
</dbReference>
<sequence>MIYNTNLKNKKINLLNFNLIQMKEFFLSLGEKKFRALQLMDWIYKKYCCNFNFMDNFSDILKKKLNEIAIIKPPQYISKKISMDGTIKWNFFVDSGYVETIYIPEKNRSTLCISSQIGCVLKCNFCATGNLGFTRNLLVSEIIGQIWYIMNIIYHKSYINFSLSKITNIVMMGMGEPLLNLKNVIPALHIILSKYGFSFSKHKVTLSTAGIVPAIKKICGKIDVSLAISLHASNDLLRNTLMPINKKFNISSLLTVVKEYLNFSKANRSMVTIEYVMLKNINDSITNAFELVLLLKNISCKINLIPWNPIKDSTYQCSTVETILKFSEYLVKRGLIVKIRKNRGSDIYAACGQLSGLKNIKNN</sequence>
<dbReference type="AlphaFoldDB" id="F7WZB2"/>
<dbReference type="eggNOG" id="COG0820">
    <property type="taxonomic scope" value="Bacteria"/>
</dbReference>
<accession>F7WZB2</accession>
<keyword evidence="7 14" id="KW-0808">Transferase</keyword>
<keyword evidence="5 14" id="KW-0698">rRNA processing</keyword>
<evidence type="ECO:0000256" key="13">
    <source>
        <dbReference type="ARBA" id="ARBA00023157"/>
    </source>
</evidence>
<dbReference type="Proteomes" id="UP000006811">
    <property type="component" value="Chromosome"/>
</dbReference>
<dbReference type="InterPro" id="IPR027492">
    <property type="entry name" value="RNA_MTrfase_RlmN"/>
</dbReference>
<dbReference type="InterPro" id="IPR058240">
    <property type="entry name" value="rSAM_sf"/>
</dbReference>
<dbReference type="SUPFAM" id="SSF102114">
    <property type="entry name" value="Radical SAM enzymes"/>
    <property type="match status" value="1"/>
</dbReference>
<comment type="subcellular location">
    <subcellularLocation>
        <location evidence="1 14">Cytoplasm</location>
    </subcellularLocation>
</comment>
<comment type="catalytic activity">
    <reaction evidence="14">
        <text>adenosine(37) in tRNA + 2 reduced [2Fe-2S]-[ferredoxin] + 2 S-adenosyl-L-methionine = 2-methyladenosine(37) in tRNA + 5'-deoxyadenosine + L-methionine + 2 oxidized [2Fe-2S]-[ferredoxin] + S-adenosyl-L-homocysteine</text>
        <dbReference type="Rhea" id="RHEA:43332"/>
        <dbReference type="Rhea" id="RHEA-COMP:10000"/>
        <dbReference type="Rhea" id="RHEA-COMP:10001"/>
        <dbReference type="Rhea" id="RHEA-COMP:10162"/>
        <dbReference type="Rhea" id="RHEA-COMP:10485"/>
        <dbReference type="ChEBI" id="CHEBI:17319"/>
        <dbReference type="ChEBI" id="CHEBI:33737"/>
        <dbReference type="ChEBI" id="CHEBI:33738"/>
        <dbReference type="ChEBI" id="CHEBI:57844"/>
        <dbReference type="ChEBI" id="CHEBI:57856"/>
        <dbReference type="ChEBI" id="CHEBI:59789"/>
        <dbReference type="ChEBI" id="CHEBI:74411"/>
        <dbReference type="ChEBI" id="CHEBI:74497"/>
        <dbReference type="EC" id="2.1.1.192"/>
    </reaction>
</comment>
<keyword evidence="3 14" id="KW-0004">4Fe-4S</keyword>
<dbReference type="GO" id="GO:0002935">
    <property type="term" value="F:tRNA (adenine(37)-C2)-methyltransferase activity"/>
    <property type="evidence" value="ECO:0007669"/>
    <property type="project" value="UniProtKB-UniRule"/>
</dbReference>
<keyword evidence="13 14" id="KW-1015">Disulfide bond</keyword>
<dbReference type="HOGENOM" id="CLU_029101_0_0_6"/>
<dbReference type="SFLD" id="SFLDG01062">
    <property type="entry name" value="methyltransferase_(Class_A)"/>
    <property type="match status" value="1"/>
</dbReference>
<dbReference type="InterPro" id="IPR013785">
    <property type="entry name" value="Aldolase_TIM"/>
</dbReference>
<evidence type="ECO:0000256" key="3">
    <source>
        <dbReference type="ARBA" id="ARBA00022485"/>
    </source>
</evidence>
<comment type="similarity">
    <text evidence="2 14">Belongs to the radical SAM superfamily. RlmN family.</text>
</comment>
<feature type="binding site" evidence="14">
    <location>
        <begin position="175"/>
        <end position="176"/>
    </location>
    <ligand>
        <name>S-adenosyl-L-methionine</name>
        <dbReference type="ChEBI" id="CHEBI:59789"/>
    </ligand>
</feature>
<evidence type="ECO:0000256" key="14">
    <source>
        <dbReference type="HAMAP-Rule" id="MF_01849"/>
    </source>
</evidence>
<dbReference type="SFLD" id="SFLDF00275">
    <property type="entry name" value="adenosine_C2_methyltransferase"/>
    <property type="match status" value="1"/>
</dbReference>
<organism evidence="16 17">
    <name type="scientific">Buchnera aphidicola</name>
    <name type="common">Cinara tujafilina</name>
    <dbReference type="NCBI Taxonomy" id="261317"/>
    <lineage>
        <taxon>Bacteria</taxon>
        <taxon>Pseudomonadati</taxon>
        <taxon>Pseudomonadota</taxon>
        <taxon>Gammaproteobacteria</taxon>
        <taxon>Enterobacterales</taxon>
        <taxon>Erwiniaceae</taxon>
        <taxon>Buchnera</taxon>
    </lineage>
</organism>
<keyword evidence="4 14" id="KW-0963">Cytoplasm</keyword>
<dbReference type="PANTHER" id="PTHR30544">
    <property type="entry name" value="23S RRNA METHYLTRANSFERASE"/>
    <property type="match status" value="1"/>
</dbReference>
<proteinExistence type="inferred from homology"/>
<evidence type="ECO:0000256" key="8">
    <source>
        <dbReference type="ARBA" id="ARBA00022691"/>
    </source>
</evidence>
<dbReference type="GO" id="GO:0019843">
    <property type="term" value="F:rRNA binding"/>
    <property type="evidence" value="ECO:0007669"/>
    <property type="project" value="UniProtKB-UniRule"/>
</dbReference>
<feature type="binding site" evidence="14">
    <location>
        <begin position="229"/>
        <end position="231"/>
    </location>
    <ligand>
        <name>S-adenosyl-L-methionine</name>
        <dbReference type="ChEBI" id="CHEBI:59789"/>
    </ligand>
</feature>
<dbReference type="EMBL" id="CP001817">
    <property type="protein sequence ID" value="AEH39772.1"/>
    <property type="molecule type" value="Genomic_DNA"/>
</dbReference>
<dbReference type="InterPro" id="IPR004383">
    <property type="entry name" value="rRNA_lsu_MTrfase_RlmN/Cfr"/>
</dbReference>
<feature type="active site" description="Proton acceptor" evidence="14">
    <location>
        <position position="99"/>
    </location>
</feature>
<dbReference type="GO" id="GO:0051539">
    <property type="term" value="F:4 iron, 4 sulfur cluster binding"/>
    <property type="evidence" value="ECO:0007669"/>
    <property type="project" value="UniProtKB-UniRule"/>
</dbReference>
<dbReference type="Pfam" id="PF21016">
    <property type="entry name" value="RlmN_N"/>
    <property type="match status" value="1"/>
</dbReference>
<evidence type="ECO:0000256" key="4">
    <source>
        <dbReference type="ARBA" id="ARBA00022490"/>
    </source>
</evidence>
<name>F7WZB2_9GAMM</name>
<dbReference type="SFLD" id="SFLDS00029">
    <property type="entry name" value="Radical_SAM"/>
    <property type="match status" value="1"/>
</dbReference>
<evidence type="ECO:0000259" key="15">
    <source>
        <dbReference type="PROSITE" id="PS51918"/>
    </source>
</evidence>
<dbReference type="STRING" id="261317.BCTU_187"/>
<keyword evidence="11 14" id="KW-0408">Iron</keyword>
<dbReference type="PANTHER" id="PTHR30544:SF5">
    <property type="entry name" value="RADICAL SAM CORE DOMAIN-CONTAINING PROTEIN"/>
    <property type="match status" value="1"/>
</dbReference>
<dbReference type="InterPro" id="IPR007197">
    <property type="entry name" value="rSAM"/>
</dbReference>
<dbReference type="Pfam" id="PF04055">
    <property type="entry name" value="Radical_SAM"/>
    <property type="match status" value="1"/>
</dbReference>
<gene>
    <name evidence="16" type="primary">yfgB</name>
    <name evidence="14" type="synonym">rlmN</name>
    <name evidence="16" type="ORF">BCTU_187</name>
</gene>
<dbReference type="GO" id="GO:0046872">
    <property type="term" value="F:metal ion binding"/>
    <property type="evidence" value="ECO:0007669"/>
    <property type="project" value="UniProtKB-KW"/>
</dbReference>
<dbReference type="InterPro" id="IPR048641">
    <property type="entry name" value="RlmN_N"/>
</dbReference>
<evidence type="ECO:0000256" key="10">
    <source>
        <dbReference type="ARBA" id="ARBA00022723"/>
    </source>
</evidence>
<dbReference type="KEGG" id="baj:BCTU_187"/>
<comment type="function">
    <text evidence="14">Specifically methylates position 2 of adenine 2503 in 23S rRNA and position 2 of adenine 37 in tRNAs. m2A2503 modification seems to play a crucial role in the proofreading step occurring at the peptidyl transferase center and thus would serve to optimize ribosomal fidelity.</text>
</comment>
<evidence type="ECO:0000256" key="12">
    <source>
        <dbReference type="ARBA" id="ARBA00023014"/>
    </source>
</evidence>
<keyword evidence="16" id="KW-0456">Lyase</keyword>